<proteinExistence type="predicted"/>
<dbReference type="AlphaFoldDB" id="A0A640S9F1"/>
<dbReference type="Proteomes" id="UP000435837">
    <property type="component" value="Unassembled WGS sequence"/>
</dbReference>
<sequence>METADAQALSGAVYARLLPAAEKLEVREARSLLQEDLKPLPLKVNPTSLSIPMRLSSGTSFHVPAPLPVCAGLSSQSKPGQSAT</sequence>
<dbReference type="EMBL" id="BLIN01000003">
    <property type="protein sequence ID" value="GFE07051.1"/>
    <property type="molecule type" value="Genomic_DNA"/>
</dbReference>
<organism evidence="1 3">
    <name type="scientific">Streptomyces caniferus</name>
    <dbReference type="NCBI Taxonomy" id="285557"/>
    <lineage>
        <taxon>Bacteria</taxon>
        <taxon>Bacillati</taxon>
        <taxon>Actinomycetota</taxon>
        <taxon>Actinomycetes</taxon>
        <taxon>Kitasatosporales</taxon>
        <taxon>Streptomycetaceae</taxon>
        <taxon>Streptomyces</taxon>
    </lineage>
</organism>
<reference evidence="2" key="2">
    <citation type="submission" date="2022-10" db="EMBL/GenBank/DDBJ databases">
        <title>The complete genomes of actinobacterial strains from the NBC collection.</title>
        <authorList>
            <person name="Joergensen T.S."/>
            <person name="Alvarez Arevalo M."/>
            <person name="Sterndorff E.B."/>
            <person name="Faurdal D."/>
            <person name="Vuksanovic O."/>
            <person name="Mourched A.-S."/>
            <person name="Charusanti P."/>
            <person name="Shaw S."/>
            <person name="Blin K."/>
            <person name="Weber T."/>
        </authorList>
    </citation>
    <scope>NUCLEOTIDE SEQUENCE</scope>
    <source>
        <strain evidence="2">NBC_01256</strain>
    </source>
</reference>
<reference evidence="1 3" key="1">
    <citation type="submission" date="2019-12" db="EMBL/GenBank/DDBJ databases">
        <title>Whole genome shotgun sequence of Streptomyces caniferus NBRC 15389.</title>
        <authorList>
            <person name="Ichikawa N."/>
            <person name="Kimura A."/>
            <person name="Kitahashi Y."/>
            <person name="Komaki H."/>
            <person name="Tamura T."/>
        </authorList>
    </citation>
    <scope>NUCLEOTIDE SEQUENCE [LARGE SCALE GENOMIC DNA]</scope>
    <source>
        <strain evidence="1 3">NBRC 15389</strain>
    </source>
</reference>
<dbReference type="GeneID" id="96639272"/>
<name>A0A640S9F1_9ACTN</name>
<evidence type="ECO:0000313" key="3">
    <source>
        <dbReference type="Proteomes" id="UP000435837"/>
    </source>
</evidence>
<evidence type="ECO:0000313" key="2">
    <source>
        <dbReference type="EMBL" id="WUS22133.1"/>
    </source>
</evidence>
<evidence type="ECO:0000313" key="4">
    <source>
        <dbReference type="Proteomes" id="UP001432292"/>
    </source>
</evidence>
<gene>
    <name evidence="2" type="ORF">OG727_07450</name>
    <name evidence="1" type="ORF">Scani_33190</name>
</gene>
<protein>
    <submittedName>
        <fullName evidence="1">Uncharacterized protein</fullName>
    </submittedName>
</protein>
<evidence type="ECO:0000313" key="1">
    <source>
        <dbReference type="EMBL" id="GFE07051.1"/>
    </source>
</evidence>
<accession>A0A640S9F1</accession>
<dbReference type="Proteomes" id="UP001432292">
    <property type="component" value="Chromosome"/>
</dbReference>
<dbReference type="RefSeq" id="WP_159475509.1">
    <property type="nucleotide sequence ID" value="NZ_BAAATH010000074.1"/>
</dbReference>
<keyword evidence="4" id="KW-1185">Reference proteome</keyword>
<dbReference type="EMBL" id="CP108473">
    <property type="protein sequence ID" value="WUS22133.1"/>
    <property type="molecule type" value="Genomic_DNA"/>
</dbReference>